<evidence type="ECO:0000256" key="1">
    <source>
        <dbReference type="SAM" id="Phobius"/>
    </source>
</evidence>
<comment type="caution">
    <text evidence="2">The sequence shown here is derived from an EMBL/GenBank/DDBJ whole genome shotgun (WGS) entry which is preliminary data.</text>
</comment>
<dbReference type="EMBL" id="JAKKPZ010000493">
    <property type="protein sequence ID" value="KAI1694593.1"/>
    <property type="molecule type" value="Genomic_DNA"/>
</dbReference>
<dbReference type="Proteomes" id="UP001201812">
    <property type="component" value="Unassembled WGS sequence"/>
</dbReference>
<dbReference type="Pfam" id="PF10327">
    <property type="entry name" value="7TM_GPCR_Sri"/>
    <property type="match status" value="1"/>
</dbReference>
<proteinExistence type="predicted"/>
<evidence type="ECO:0000313" key="3">
    <source>
        <dbReference type="Proteomes" id="UP001201812"/>
    </source>
</evidence>
<keyword evidence="1" id="KW-1133">Transmembrane helix</keyword>
<keyword evidence="3" id="KW-1185">Reference proteome</keyword>
<evidence type="ECO:0000313" key="2">
    <source>
        <dbReference type="EMBL" id="KAI1694593.1"/>
    </source>
</evidence>
<keyword evidence="1" id="KW-0812">Transmembrane</keyword>
<name>A0AAD4MLI9_9BILA</name>
<dbReference type="AlphaFoldDB" id="A0AAD4MLI9"/>
<gene>
    <name evidence="2" type="ORF">DdX_20033</name>
</gene>
<sequence length="101" mass="11564">MLTVPYLMFAIAAGWQLESAQLISHVALLFSTFHTTVNGVILIAMIRPYREAFIEYLKKVFPFYKIICANVSFLTEKDGSVMDPVTVRSREYRSNTIVVNR</sequence>
<keyword evidence="1" id="KW-0472">Membrane</keyword>
<feature type="transmembrane region" description="Helical" evidence="1">
    <location>
        <begin position="22"/>
        <end position="46"/>
    </location>
</feature>
<accession>A0AAD4MLI9</accession>
<organism evidence="2 3">
    <name type="scientific">Ditylenchus destructor</name>
    <dbReference type="NCBI Taxonomy" id="166010"/>
    <lineage>
        <taxon>Eukaryota</taxon>
        <taxon>Metazoa</taxon>
        <taxon>Ecdysozoa</taxon>
        <taxon>Nematoda</taxon>
        <taxon>Chromadorea</taxon>
        <taxon>Rhabditida</taxon>
        <taxon>Tylenchina</taxon>
        <taxon>Tylenchomorpha</taxon>
        <taxon>Sphaerularioidea</taxon>
        <taxon>Anguinidae</taxon>
        <taxon>Anguininae</taxon>
        <taxon>Ditylenchus</taxon>
    </lineage>
</organism>
<reference evidence="2" key="1">
    <citation type="submission" date="2022-01" db="EMBL/GenBank/DDBJ databases">
        <title>Genome Sequence Resource for Two Populations of Ditylenchus destructor, the Migratory Endoparasitic Phytonematode.</title>
        <authorList>
            <person name="Zhang H."/>
            <person name="Lin R."/>
            <person name="Xie B."/>
        </authorList>
    </citation>
    <scope>NUCLEOTIDE SEQUENCE</scope>
    <source>
        <strain evidence="2">BazhouSP</strain>
    </source>
</reference>
<protein>
    <submittedName>
        <fullName evidence="2">Serpentine type 7TM GPCR chemoreceptor sri domain-containing protein</fullName>
    </submittedName>
</protein>
<dbReference type="InterPro" id="IPR019429">
    <property type="entry name" value="7TM_GPCR_serpentine_rcpt_Sri"/>
</dbReference>
<dbReference type="SUPFAM" id="SSF81321">
    <property type="entry name" value="Family A G protein-coupled receptor-like"/>
    <property type="match status" value="1"/>
</dbReference>